<dbReference type="EMBL" id="PVQB02000059">
    <property type="protein sequence ID" value="KAF4344396.1"/>
    <property type="molecule type" value="Genomic_DNA"/>
</dbReference>
<feature type="compositionally biased region" description="Polar residues" evidence="1">
    <location>
        <begin position="123"/>
        <end position="133"/>
    </location>
</feature>
<dbReference type="AlphaFoldDB" id="A0A9P5E0W3"/>
<proteinExistence type="predicted"/>
<evidence type="ECO:0000313" key="3">
    <source>
        <dbReference type="Proteomes" id="UP000730481"/>
    </source>
</evidence>
<feature type="compositionally biased region" description="Acidic residues" evidence="1">
    <location>
        <begin position="402"/>
        <end position="427"/>
    </location>
</feature>
<name>A0A9P5E0W3_9HYPO</name>
<feature type="compositionally biased region" description="Polar residues" evidence="1">
    <location>
        <begin position="178"/>
        <end position="190"/>
    </location>
</feature>
<feature type="compositionally biased region" description="Low complexity" evidence="1">
    <location>
        <begin position="392"/>
        <end position="401"/>
    </location>
</feature>
<feature type="compositionally biased region" description="Low complexity" evidence="1">
    <location>
        <begin position="156"/>
        <end position="177"/>
    </location>
</feature>
<comment type="caution">
    <text evidence="2">The sequence shown here is derived from an EMBL/GenBank/DDBJ whole genome shotgun (WGS) entry which is preliminary data.</text>
</comment>
<feature type="compositionally biased region" description="Basic and acidic residues" evidence="1">
    <location>
        <begin position="282"/>
        <end position="314"/>
    </location>
</feature>
<protein>
    <submittedName>
        <fullName evidence="2">Uncharacterized protein</fullName>
    </submittedName>
</protein>
<gene>
    <name evidence="2" type="ORF">FBEOM_1790</name>
</gene>
<evidence type="ECO:0000256" key="1">
    <source>
        <dbReference type="SAM" id="MobiDB-lite"/>
    </source>
</evidence>
<feature type="compositionally biased region" description="Polar residues" evidence="1">
    <location>
        <begin position="200"/>
        <end position="209"/>
    </location>
</feature>
<accession>A0A9P5E0W3</accession>
<evidence type="ECO:0000313" key="2">
    <source>
        <dbReference type="EMBL" id="KAF4344396.1"/>
    </source>
</evidence>
<feature type="non-terminal residue" evidence="2">
    <location>
        <position position="557"/>
    </location>
</feature>
<reference evidence="2" key="1">
    <citation type="journal article" date="2017" name="Mycologia">
        <title>Fusarium algeriense, sp. nov., a novel toxigenic crown rot pathogen of durum wheat from Algeria is nested in the Fusarium burgessii species complex.</title>
        <authorList>
            <person name="Laraba I."/>
            <person name="Keddad A."/>
            <person name="Boureghda H."/>
            <person name="Abdallah N."/>
            <person name="Vaughan M.M."/>
            <person name="Proctor R.H."/>
            <person name="Busman M."/>
            <person name="O'Donnell K."/>
        </authorList>
    </citation>
    <scope>NUCLEOTIDE SEQUENCE</scope>
    <source>
        <strain evidence="2">NRRL 25174</strain>
    </source>
</reference>
<dbReference type="Proteomes" id="UP000730481">
    <property type="component" value="Unassembled WGS sequence"/>
</dbReference>
<keyword evidence="3" id="KW-1185">Reference proteome</keyword>
<feature type="region of interest" description="Disordered" evidence="1">
    <location>
        <begin position="16"/>
        <end position="70"/>
    </location>
</feature>
<feature type="compositionally biased region" description="Acidic residues" evidence="1">
    <location>
        <begin position="379"/>
        <end position="391"/>
    </location>
</feature>
<feature type="compositionally biased region" description="Acidic residues" evidence="1">
    <location>
        <begin position="485"/>
        <end position="496"/>
    </location>
</feature>
<feature type="region of interest" description="Disordered" evidence="1">
    <location>
        <begin position="366"/>
        <end position="557"/>
    </location>
</feature>
<feature type="compositionally biased region" description="Acidic residues" evidence="1">
    <location>
        <begin position="507"/>
        <end position="521"/>
    </location>
</feature>
<feature type="region of interest" description="Disordered" evidence="1">
    <location>
        <begin position="269"/>
        <end position="354"/>
    </location>
</feature>
<feature type="region of interest" description="Disordered" evidence="1">
    <location>
        <begin position="75"/>
        <end position="94"/>
    </location>
</feature>
<reference evidence="2" key="2">
    <citation type="submission" date="2020-02" db="EMBL/GenBank/DDBJ databases">
        <title>Identification and distribution of gene clusters putatively required for synthesis of sphingolipid metabolism inhibitors in phylogenetically diverse species of the filamentous fungus Fusarium.</title>
        <authorList>
            <person name="Kim H.-S."/>
            <person name="Busman M."/>
            <person name="Brown D.W."/>
            <person name="Divon H."/>
            <person name="Uhlig S."/>
            <person name="Proctor R.H."/>
        </authorList>
    </citation>
    <scope>NUCLEOTIDE SEQUENCE</scope>
    <source>
        <strain evidence="2">NRRL 25174</strain>
    </source>
</reference>
<feature type="region of interest" description="Disordered" evidence="1">
    <location>
        <begin position="123"/>
        <end position="232"/>
    </location>
</feature>
<organism evidence="2 3">
    <name type="scientific">Fusarium beomiforme</name>
    <dbReference type="NCBI Taxonomy" id="44412"/>
    <lineage>
        <taxon>Eukaryota</taxon>
        <taxon>Fungi</taxon>
        <taxon>Dikarya</taxon>
        <taxon>Ascomycota</taxon>
        <taxon>Pezizomycotina</taxon>
        <taxon>Sordariomycetes</taxon>
        <taxon>Hypocreomycetidae</taxon>
        <taxon>Hypocreales</taxon>
        <taxon>Nectriaceae</taxon>
        <taxon>Fusarium</taxon>
        <taxon>Fusarium burgessii species complex</taxon>
    </lineage>
</organism>
<sequence length="557" mass="59820">MSLRPQLPPEWRILLVRLKSPPTQRTRKRDSTGTGDSPWLKRKRRRLNLNQQRSSSHNDDRAPEEVSELSGLSPDLAQQLGHPRSDNTTSSGIGTGGVYLNGSVEAVNAQGLGSLPQILSTPQSRLSISTDQASAHHGTPLHANLPSEHGLRPGLSASNCSSGSGSSSSDSSDAASGQPSGQTLENQTPLEVSDVDKSTCSDTLSNEQAPRSVHGIQSPSPPGDDAGRLWTARSKLEPGFHFSGEKGVPGSLLSPEVLRESLSQGIVQAQDCLDLRPDDDDTSHSDIPELRVNLDGKPSVDPDRPIIGSSREEATSSECQDEDSHFEVGQAEDSAEDVSGADSDHDNDDEGRALGIVGYRIRRVLPTPLSPEPNFSSNVDDEFDTGSDDEVSSGSSGSSQVSDDEPVVQSDGLDDSEEDDEDPEEANDLLRQFKKLTTAQSDSESHDTDDETDAGPSLVIDREHRMSLLSSDDDSFDEKPCPEYESSEEEISEDEAAYISDFRDSDAEPIDETEETEETEETGPTVPASPAPLTNGIAPEGETNGSGRRRLTSQERE</sequence>